<name>A0A2K8L159_MARES</name>
<keyword evidence="14" id="KW-1185">Reference proteome</keyword>
<evidence type="ECO:0000256" key="1">
    <source>
        <dbReference type="ARBA" id="ARBA00002324"/>
    </source>
</evidence>
<keyword evidence="6 11" id="KW-0548">Nucleotidyltransferase</keyword>
<keyword evidence="9 11" id="KW-0520">NAD</keyword>
<dbReference type="InterPro" id="IPR004821">
    <property type="entry name" value="Cyt_trans-like"/>
</dbReference>
<comment type="similarity">
    <text evidence="3 11">Belongs to the NadD family.</text>
</comment>
<feature type="domain" description="Cytidyltransferase-like" evidence="12">
    <location>
        <begin position="12"/>
        <end position="153"/>
    </location>
</feature>
<keyword evidence="4 11" id="KW-0662">Pyridine nucleotide biosynthesis</keyword>
<evidence type="ECO:0000256" key="11">
    <source>
        <dbReference type="HAMAP-Rule" id="MF_00244"/>
    </source>
</evidence>
<dbReference type="PANTHER" id="PTHR39321:SF3">
    <property type="entry name" value="PHOSPHOPANTETHEINE ADENYLYLTRANSFERASE"/>
    <property type="match status" value="1"/>
</dbReference>
<comment type="catalytic activity">
    <reaction evidence="10 11">
        <text>nicotinate beta-D-ribonucleotide + ATP + H(+) = deamido-NAD(+) + diphosphate</text>
        <dbReference type="Rhea" id="RHEA:22860"/>
        <dbReference type="ChEBI" id="CHEBI:15378"/>
        <dbReference type="ChEBI" id="CHEBI:30616"/>
        <dbReference type="ChEBI" id="CHEBI:33019"/>
        <dbReference type="ChEBI" id="CHEBI:57502"/>
        <dbReference type="ChEBI" id="CHEBI:58437"/>
        <dbReference type="EC" id="2.7.7.18"/>
    </reaction>
</comment>
<dbReference type="GO" id="GO:0009435">
    <property type="term" value="P:NAD+ biosynthetic process"/>
    <property type="evidence" value="ECO:0007669"/>
    <property type="project" value="UniProtKB-UniRule"/>
</dbReference>
<dbReference type="Gene3D" id="3.40.50.620">
    <property type="entry name" value="HUPs"/>
    <property type="match status" value="1"/>
</dbReference>
<evidence type="ECO:0000259" key="12">
    <source>
        <dbReference type="Pfam" id="PF01467"/>
    </source>
</evidence>
<evidence type="ECO:0000256" key="3">
    <source>
        <dbReference type="ARBA" id="ARBA00009014"/>
    </source>
</evidence>
<evidence type="ECO:0000256" key="4">
    <source>
        <dbReference type="ARBA" id="ARBA00022642"/>
    </source>
</evidence>
<dbReference type="KEGG" id="maes:Ga0123461_2413"/>
<evidence type="ECO:0000313" key="14">
    <source>
        <dbReference type="Proteomes" id="UP000231701"/>
    </source>
</evidence>
<keyword evidence="7 11" id="KW-0547">Nucleotide-binding</keyword>
<proteinExistence type="inferred from homology"/>
<dbReference type="UniPathway" id="UPA00253">
    <property type="reaction ID" value="UER00332"/>
</dbReference>
<dbReference type="PANTHER" id="PTHR39321">
    <property type="entry name" value="NICOTINATE-NUCLEOTIDE ADENYLYLTRANSFERASE-RELATED"/>
    <property type="match status" value="1"/>
</dbReference>
<evidence type="ECO:0000256" key="5">
    <source>
        <dbReference type="ARBA" id="ARBA00022679"/>
    </source>
</evidence>
<dbReference type="Pfam" id="PF01467">
    <property type="entry name" value="CTP_transf_like"/>
    <property type="match status" value="1"/>
</dbReference>
<dbReference type="EMBL" id="CP018799">
    <property type="protein sequence ID" value="ATX80812.1"/>
    <property type="molecule type" value="Genomic_DNA"/>
</dbReference>
<evidence type="ECO:0000256" key="6">
    <source>
        <dbReference type="ARBA" id="ARBA00022695"/>
    </source>
</evidence>
<dbReference type="InterPro" id="IPR005248">
    <property type="entry name" value="NadD/NMNAT"/>
</dbReference>
<dbReference type="EC" id="2.7.7.18" evidence="11"/>
<evidence type="ECO:0000256" key="10">
    <source>
        <dbReference type="ARBA" id="ARBA00048721"/>
    </source>
</evidence>
<dbReference type="RefSeq" id="WP_100278539.1">
    <property type="nucleotide sequence ID" value="NZ_CP018799.1"/>
</dbReference>
<dbReference type="SUPFAM" id="SSF52374">
    <property type="entry name" value="Nucleotidylyl transferase"/>
    <property type="match status" value="1"/>
</dbReference>
<evidence type="ECO:0000256" key="9">
    <source>
        <dbReference type="ARBA" id="ARBA00023027"/>
    </source>
</evidence>
<dbReference type="Proteomes" id="UP000231701">
    <property type="component" value="Chromosome"/>
</dbReference>
<dbReference type="AlphaFoldDB" id="A0A2K8L159"/>
<dbReference type="HAMAP" id="MF_00244">
    <property type="entry name" value="NaMN_adenylyltr"/>
    <property type="match status" value="1"/>
</dbReference>
<dbReference type="CDD" id="cd02165">
    <property type="entry name" value="NMNAT"/>
    <property type="match status" value="1"/>
</dbReference>
<evidence type="ECO:0000256" key="8">
    <source>
        <dbReference type="ARBA" id="ARBA00022840"/>
    </source>
</evidence>
<dbReference type="OrthoDB" id="5288745at2"/>
<comment type="pathway">
    <text evidence="2 11">Cofactor biosynthesis; NAD(+) biosynthesis; deamido-NAD(+) from nicotinate D-ribonucleotide: step 1/1.</text>
</comment>
<evidence type="ECO:0000256" key="2">
    <source>
        <dbReference type="ARBA" id="ARBA00005019"/>
    </source>
</evidence>
<keyword evidence="8 11" id="KW-0067">ATP-binding</keyword>
<accession>A0A2K8L159</accession>
<sequence length="214" mass="24137">MSVHSGSKKIGLFGGTFDPPHNGHVALVEAGLKVMGLDEVWVIPAEPVHRNLSGNADGKTRFDWLQAVFEKQQDVQVLDWEIGHGRPVAAVETLRDFHQHYPDVVPWLMLGADAWMGLESWREYPAHRELCNVAVFARTGSHATQLPEHEGWQKVDEKRWREYDSSGHWCYFPVSLPDISASGLRQDAGMGRSLAGRVPEQVQSQIEMNYQKVD</sequence>
<dbReference type="NCBIfam" id="TIGR00482">
    <property type="entry name" value="nicotinate (nicotinamide) nucleotide adenylyltransferase"/>
    <property type="match status" value="1"/>
</dbReference>
<gene>
    <name evidence="11" type="primary">nadD</name>
    <name evidence="13" type="ORF">Ga0123461_2413</name>
</gene>
<protein>
    <recommendedName>
        <fullName evidence="11">Probable nicotinate-nucleotide adenylyltransferase</fullName>
        <ecNumber evidence="11">2.7.7.18</ecNumber>
    </recommendedName>
    <alternativeName>
        <fullName evidence="11">Deamido-NAD(+) diphosphorylase</fullName>
    </alternativeName>
    <alternativeName>
        <fullName evidence="11">Deamido-NAD(+) pyrophosphorylase</fullName>
    </alternativeName>
    <alternativeName>
        <fullName evidence="11">Nicotinate mononucleotide adenylyltransferase</fullName>
        <shortName evidence="11">NaMN adenylyltransferase</shortName>
    </alternativeName>
</protein>
<dbReference type="InterPro" id="IPR014729">
    <property type="entry name" value="Rossmann-like_a/b/a_fold"/>
</dbReference>
<comment type="function">
    <text evidence="1 11">Catalyzes the reversible adenylation of nicotinate mononucleotide (NaMN) to nicotinic acid adenine dinucleotide (NaAD).</text>
</comment>
<dbReference type="GO" id="GO:0004515">
    <property type="term" value="F:nicotinate-nucleotide adenylyltransferase activity"/>
    <property type="evidence" value="ECO:0007669"/>
    <property type="project" value="UniProtKB-UniRule"/>
</dbReference>
<keyword evidence="5 11" id="KW-0808">Transferase</keyword>
<evidence type="ECO:0000313" key="13">
    <source>
        <dbReference type="EMBL" id="ATX80812.1"/>
    </source>
</evidence>
<evidence type="ECO:0000256" key="7">
    <source>
        <dbReference type="ARBA" id="ARBA00022741"/>
    </source>
</evidence>
<dbReference type="GO" id="GO:0005524">
    <property type="term" value="F:ATP binding"/>
    <property type="evidence" value="ECO:0007669"/>
    <property type="project" value="UniProtKB-KW"/>
</dbReference>
<organism evidence="13 14">
    <name type="scientific">Mariprofundus aestuarium</name>
    <dbReference type="NCBI Taxonomy" id="1921086"/>
    <lineage>
        <taxon>Bacteria</taxon>
        <taxon>Pseudomonadati</taxon>
        <taxon>Pseudomonadota</taxon>
        <taxon>Candidatius Mariprofundia</taxon>
        <taxon>Mariprofundales</taxon>
        <taxon>Mariprofundaceae</taxon>
        <taxon>Mariprofundus</taxon>
    </lineage>
</organism>
<reference evidence="13 14" key="1">
    <citation type="submission" date="2016-12" db="EMBL/GenBank/DDBJ databases">
        <title>Isolation and genomic insights into novel planktonic Zetaproteobacteria from stratified waters of the Chesapeake Bay.</title>
        <authorList>
            <person name="McAllister S.M."/>
            <person name="Kato S."/>
            <person name="Chan C.S."/>
            <person name="Chiu B.K."/>
            <person name="Field E.K."/>
        </authorList>
    </citation>
    <scope>NUCLEOTIDE SEQUENCE [LARGE SCALE GENOMIC DNA]</scope>
    <source>
        <strain evidence="13 14">CP-5</strain>
    </source>
</reference>
<dbReference type="NCBIfam" id="TIGR00125">
    <property type="entry name" value="cyt_tran_rel"/>
    <property type="match status" value="1"/>
</dbReference>